<dbReference type="InterPro" id="IPR036138">
    <property type="entry name" value="PBP_dimer_sf"/>
</dbReference>
<dbReference type="GO" id="GO:0008658">
    <property type="term" value="F:penicillin binding"/>
    <property type="evidence" value="ECO:0007669"/>
    <property type="project" value="InterPro"/>
</dbReference>
<dbReference type="InterPro" id="IPR001460">
    <property type="entry name" value="PCN-bd_Tpept"/>
</dbReference>
<dbReference type="Proteomes" id="UP000178851">
    <property type="component" value="Unassembled WGS sequence"/>
</dbReference>
<comment type="caution">
    <text evidence="6">The sequence shown here is derived from an EMBL/GenBank/DDBJ whole genome shotgun (WGS) entry which is preliminary data.</text>
</comment>
<comment type="subcellular location">
    <subcellularLocation>
        <location evidence="1">Membrane</location>
    </subcellularLocation>
</comment>
<keyword evidence="2 3" id="KW-0472">Membrane</keyword>
<dbReference type="AlphaFoldDB" id="A0A1F7YE54"/>
<feature type="transmembrane region" description="Helical" evidence="3">
    <location>
        <begin position="7"/>
        <end position="26"/>
    </location>
</feature>
<gene>
    <name evidence="6" type="ORF">A2627_02985</name>
</gene>
<organism evidence="6 7">
    <name type="scientific">Candidatus Woesebacteria bacterium RIFCSPHIGHO2_01_FULL_39_28</name>
    <dbReference type="NCBI Taxonomy" id="1802496"/>
    <lineage>
        <taxon>Bacteria</taxon>
        <taxon>Candidatus Woeseibacteriota</taxon>
    </lineage>
</organism>
<dbReference type="SUPFAM" id="SSF56519">
    <property type="entry name" value="Penicillin binding protein dimerisation domain"/>
    <property type="match status" value="1"/>
</dbReference>
<dbReference type="InterPro" id="IPR005311">
    <property type="entry name" value="PBP_dimer"/>
</dbReference>
<sequence>MILRLKIYFIVFLLVFVTLWARLFYWQIIKGGNLSQKAKLQYQAKELLSAPRGSILSSDRTWLAANTQGWLMYASKLEITESLKSIANKITPLLRDRNIQIEELLNRKNLVWIPLVHKLKSDVKNNIQALNINGIGFEPEDLRVYPESSSAAQLLGFVGKDDLGQDKGYFGLEGYYDLQLTGKEGFALAEKDAHGVTLVDGDKKTISAISGVDLLTYIDKTIQLVIEKRLKEGIEKYGAISGTAVVLDPNSGGVLAMASYPSYDPEKYFDYGNEFFKNPVISDSFEPGSIFKTIVMASGLDAGVIEPNTKCDICGGPVKVDKYSIETWDNKYHPDSTMTDVIVHSDNVGMTFVGRKLGAGLLYDYLTKFGIGELSGVDLQGEENSGLRGKGSWNDVDLATASFGQGVAVTPIQMVRAAAVIANGGNLVKPKVVAKITKDGWEENIDKEQEERVISTGAAEKMTNMMVAAVKNGEAKWTQAKGFKIAGKTGTAQIPIGGHYDDKKTIASFVGFAPADKPKFVMLVTLREPKTSPWGSETAAPLWFSIARDLFPYLGIQPEN</sequence>
<name>A0A1F7YE54_9BACT</name>
<accession>A0A1F7YE54</accession>
<dbReference type="Gene3D" id="3.30.450.330">
    <property type="match status" value="1"/>
</dbReference>
<dbReference type="InterPro" id="IPR050515">
    <property type="entry name" value="Beta-lactam/transpept"/>
</dbReference>
<evidence type="ECO:0000256" key="3">
    <source>
        <dbReference type="SAM" id="Phobius"/>
    </source>
</evidence>
<feature type="domain" description="Penicillin-binding protein transpeptidase" evidence="4">
    <location>
        <begin position="242"/>
        <end position="542"/>
    </location>
</feature>
<evidence type="ECO:0000313" key="7">
    <source>
        <dbReference type="Proteomes" id="UP000178851"/>
    </source>
</evidence>
<proteinExistence type="predicted"/>
<evidence type="ECO:0008006" key="8">
    <source>
        <dbReference type="Google" id="ProtNLM"/>
    </source>
</evidence>
<dbReference type="EMBL" id="MGGI01000025">
    <property type="protein sequence ID" value="OGM24908.1"/>
    <property type="molecule type" value="Genomic_DNA"/>
</dbReference>
<dbReference type="GO" id="GO:0005886">
    <property type="term" value="C:plasma membrane"/>
    <property type="evidence" value="ECO:0007669"/>
    <property type="project" value="TreeGrafter"/>
</dbReference>
<dbReference type="SUPFAM" id="SSF56601">
    <property type="entry name" value="beta-lactamase/transpeptidase-like"/>
    <property type="match status" value="1"/>
</dbReference>
<reference evidence="6 7" key="1">
    <citation type="journal article" date="2016" name="Nat. Commun.">
        <title>Thousands of microbial genomes shed light on interconnected biogeochemical processes in an aquifer system.</title>
        <authorList>
            <person name="Anantharaman K."/>
            <person name="Brown C.T."/>
            <person name="Hug L.A."/>
            <person name="Sharon I."/>
            <person name="Castelle C.J."/>
            <person name="Probst A.J."/>
            <person name="Thomas B.C."/>
            <person name="Singh A."/>
            <person name="Wilkins M.J."/>
            <person name="Karaoz U."/>
            <person name="Brodie E.L."/>
            <person name="Williams K.H."/>
            <person name="Hubbard S.S."/>
            <person name="Banfield J.F."/>
        </authorList>
    </citation>
    <scope>NUCLEOTIDE SEQUENCE [LARGE SCALE GENOMIC DNA]</scope>
</reference>
<dbReference type="Pfam" id="PF03717">
    <property type="entry name" value="PBP_dimer"/>
    <property type="match status" value="1"/>
</dbReference>
<evidence type="ECO:0000313" key="6">
    <source>
        <dbReference type="EMBL" id="OGM24908.1"/>
    </source>
</evidence>
<evidence type="ECO:0000259" key="5">
    <source>
        <dbReference type="Pfam" id="PF03717"/>
    </source>
</evidence>
<dbReference type="PANTHER" id="PTHR30627:SF1">
    <property type="entry name" value="PEPTIDOGLYCAN D,D-TRANSPEPTIDASE FTSI"/>
    <property type="match status" value="1"/>
</dbReference>
<dbReference type="InterPro" id="IPR012338">
    <property type="entry name" value="Beta-lactam/transpept-like"/>
</dbReference>
<dbReference type="Pfam" id="PF00905">
    <property type="entry name" value="Transpeptidase"/>
    <property type="match status" value="1"/>
</dbReference>
<evidence type="ECO:0000256" key="2">
    <source>
        <dbReference type="ARBA" id="ARBA00023136"/>
    </source>
</evidence>
<dbReference type="Gene3D" id="3.40.710.10">
    <property type="entry name" value="DD-peptidase/beta-lactamase superfamily"/>
    <property type="match status" value="1"/>
</dbReference>
<dbReference type="GO" id="GO:0071555">
    <property type="term" value="P:cell wall organization"/>
    <property type="evidence" value="ECO:0007669"/>
    <property type="project" value="TreeGrafter"/>
</dbReference>
<evidence type="ECO:0000259" key="4">
    <source>
        <dbReference type="Pfam" id="PF00905"/>
    </source>
</evidence>
<feature type="domain" description="Penicillin-binding protein dimerisation" evidence="5">
    <location>
        <begin position="49"/>
        <end position="196"/>
    </location>
</feature>
<keyword evidence="3" id="KW-0812">Transmembrane</keyword>
<keyword evidence="3" id="KW-1133">Transmembrane helix</keyword>
<evidence type="ECO:0000256" key="1">
    <source>
        <dbReference type="ARBA" id="ARBA00004370"/>
    </source>
</evidence>
<dbReference type="PANTHER" id="PTHR30627">
    <property type="entry name" value="PEPTIDOGLYCAN D,D-TRANSPEPTIDASE"/>
    <property type="match status" value="1"/>
</dbReference>
<dbReference type="Gene3D" id="3.90.1310.10">
    <property type="entry name" value="Penicillin-binding protein 2a (Domain 2)"/>
    <property type="match status" value="1"/>
</dbReference>
<protein>
    <recommendedName>
        <fullName evidence="8">Penicillin-binding protein transpeptidase domain-containing protein</fullName>
    </recommendedName>
</protein>